<keyword evidence="1" id="KW-0472">Membrane</keyword>
<feature type="transmembrane region" description="Helical" evidence="1">
    <location>
        <begin position="61"/>
        <end position="77"/>
    </location>
</feature>
<gene>
    <name evidence="2" type="ORF">ACFSSB_01845</name>
</gene>
<sequence length="264" mass="30698">MTKEKHFYRILFLASIFLLLINDLYLKFEYHNYLTGKLSDFVGLFAFPYFFSSFFPKKIKSIYILSGILFVLWKSEFSQPIFDFALSNGIGINRTIDYSDLIALLVLPFSYIYWNSESKSLFKARKKLKPIIIGISCFAFIATTLPKHYEKLSMKSEFSTIINSDKQSVRTQLQIYKEGMFAQDNYRIEMSGKNAHILTSIKVDSINEQKTRVSLDSILSFTVEGNGFLFSSGIDKDDVEHIRKLSKNEIEQLFSKQIKKEFEN</sequence>
<evidence type="ECO:0000313" key="2">
    <source>
        <dbReference type="EMBL" id="MFD2541048.1"/>
    </source>
</evidence>
<comment type="caution">
    <text evidence="2">The sequence shown here is derived from an EMBL/GenBank/DDBJ whole genome shotgun (WGS) entry which is preliminary data.</text>
</comment>
<reference evidence="3" key="1">
    <citation type="journal article" date="2019" name="Int. J. Syst. Evol. Microbiol.">
        <title>The Global Catalogue of Microorganisms (GCM) 10K type strain sequencing project: providing services to taxonomists for standard genome sequencing and annotation.</title>
        <authorList>
            <consortium name="The Broad Institute Genomics Platform"/>
            <consortium name="The Broad Institute Genome Sequencing Center for Infectious Disease"/>
            <person name="Wu L."/>
            <person name="Ma J."/>
        </authorList>
    </citation>
    <scope>NUCLEOTIDE SEQUENCE [LARGE SCALE GENOMIC DNA]</scope>
    <source>
        <strain evidence="3">KCTC 42808</strain>
    </source>
</reference>
<proteinExistence type="predicted"/>
<feature type="transmembrane region" description="Helical" evidence="1">
    <location>
        <begin position="38"/>
        <end position="55"/>
    </location>
</feature>
<feature type="transmembrane region" description="Helical" evidence="1">
    <location>
        <begin position="128"/>
        <end position="145"/>
    </location>
</feature>
<dbReference type="RefSeq" id="WP_379900351.1">
    <property type="nucleotide sequence ID" value="NZ_JBHULM010000002.1"/>
</dbReference>
<organism evidence="2 3">
    <name type="scientific">Lacinutrix gracilariae</name>
    <dbReference type="NCBI Taxonomy" id="1747198"/>
    <lineage>
        <taxon>Bacteria</taxon>
        <taxon>Pseudomonadati</taxon>
        <taxon>Bacteroidota</taxon>
        <taxon>Flavobacteriia</taxon>
        <taxon>Flavobacteriales</taxon>
        <taxon>Flavobacteriaceae</taxon>
        <taxon>Lacinutrix</taxon>
    </lineage>
</organism>
<name>A0ABW5JY26_9FLAO</name>
<keyword evidence="3" id="KW-1185">Reference proteome</keyword>
<evidence type="ECO:0000313" key="3">
    <source>
        <dbReference type="Proteomes" id="UP001597467"/>
    </source>
</evidence>
<dbReference type="Proteomes" id="UP001597467">
    <property type="component" value="Unassembled WGS sequence"/>
</dbReference>
<keyword evidence="1" id="KW-1133">Transmembrane helix</keyword>
<dbReference type="EMBL" id="JBHULM010000002">
    <property type="protein sequence ID" value="MFD2541048.1"/>
    <property type="molecule type" value="Genomic_DNA"/>
</dbReference>
<accession>A0ABW5JY26</accession>
<feature type="transmembrane region" description="Helical" evidence="1">
    <location>
        <begin position="6"/>
        <end position="26"/>
    </location>
</feature>
<feature type="transmembrane region" description="Helical" evidence="1">
    <location>
        <begin position="98"/>
        <end position="116"/>
    </location>
</feature>
<evidence type="ECO:0000256" key="1">
    <source>
        <dbReference type="SAM" id="Phobius"/>
    </source>
</evidence>
<keyword evidence="1" id="KW-0812">Transmembrane</keyword>
<protein>
    <submittedName>
        <fullName evidence="2">Uncharacterized protein</fullName>
    </submittedName>
</protein>